<gene>
    <name evidence="16" type="ORF">ISG29_16720</name>
</gene>
<evidence type="ECO:0000256" key="3">
    <source>
        <dbReference type="ARBA" id="ARBA00022670"/>
    </source>
</evidence>
<dbReference type="Gene3D" id="3.50.30.30">
    <property type="match status" value="1"/>
</dbReference>
<organism evidence="16 17">
    <name type="scientific">Nocardioides acrostichi</name>
    <dbReference type="NCBI Taxonomy" id="2784339"/>
    <lineage>
        <taxon>Bacteria</taxon>
        <taxon>Bacillati</taxon>
        <taxon>Actinomycetota</taxon>
        <taxon>Actinomycetes</taxon>
        <taxon>Propionibacteriales</taxon>
        <taxon>Nocardioidaceae</taxon>
        <taxon>Nocardioides</taxon>
    </lineage>
</organism>
<evidence type="ECO:0000256" key="11">
    <source>
        <dbReference type="SAM" id="SignalP"/>
    </source>
</evidence>
<dbReference type="EMBL" id="JADIVZ010000011">
    <property type="protein sequence ID" value="MBF4163336.1"/>
    <property type="molecule type" value="Genomic_DNA"/>
</dbReference>
<dbReference type="Pfam" id="PF17766">
    <property type="entry name" value="fn3_6"/>
    <property type="match status" value="1"/>
</dbReference>
<dbReference type="SUPFAM" id="SSF52743">
    <property type="entry name" value="Subtilisin-like"/>
    <property type="match status" value="1"/>
</dbReference>
<proteinExistence type="inferred from homology"/>
<dbReference type="InterPro" id="IPR023827">
    <property type="entry name" value="Peptidase_S8_Asp-AS"/>
</dbReference>
<dbReference type="InterPro" id="IPR000209">
    <property type="entry name" value="Peptidase_S8/S53_dom"/>
</dbReference>
<dbReference type="Gene3D" id="3.30.70.80">
    <property type="entry name" value="Peptidase S8 propeptide/proteinase inhibitor I9"/>
    <property type="match status" value="1"/>
</dbReference>
<dbReference type="InterPro" id="IPR015500">
    <property type="entry name" value="Peptidase_S8_subtilisin-rel"/>
</dbReference>
<keyword evidence="7" id="KW-0325">Glycoprotein</keyword>
<keyword evidence="5 9" id="KW-0378">Hydrolase</keyword>
<evidence type="ECO:0000256" key="1">
    <source>
        <dbReference type="ARBA" id="ARBA00004613"/>
    </source>
</evidence>
<feature type="domain" description="Subtilisin-like protease fibronectin type-III" evidence="15">
    <location>
        <begin position="709"/>
        <end position="801"/>
    </location>
</feature>
<feature type="active site" description="Charge relay system" evidence="8 9">
    <location>
        <position position="291"/>
    </location>
</feature>
<dbReference type="PROSITE" id="PS00136">
    <property type="entry name" value="SUBTILASE_ASP"/>
    <property type="match status" value="1"/>
</dbReference>
<keyword evidence="3 9" id="KW-0645">Protease</keyword>
<dbReference type="InterPro" id="IPR010259">
    <property type="entry name" value="S8pro/Inhibitor_I9"/>
</dbReference>
<feature type="domain" description="Peptidase S8/S53" evidence="12">
    <location>
        <begin position="210"/>
        <end position="665"/>
    </location>
</feature>
<dbReference type="InterPro" id="IPR023828">
    <property type="entry name" value="Peptidase_S8_Ser-AS"/>
</dbReference>
<comment type="subcellular location">
    <subcellularLocation>
        <location evidence="1">Secreted</location>
    </subcellularLocation>
</comment>
<protein>
    <submittedName>
        <fullName evidence="16">S8 family serine peptidase</fullName>
    </submittedName>
</protein>
<dbReference type="InterPro" id="IPR034197">
    <property type="entry name" value="Peptidases_S8_3"/>
</dbReference>
<name>A0A930V3T8_9ACTN</name>
<evidence type="ECO:0000256" key="8">
    <source>
        <dbReference type="PIRSR" id="PIRSR615500-1"/>
    </source>
</evidence>
<dbReference type="Proteomes" id="UP000656804">
    <property type="component" value="Unassembled WGS sequence"/>
</dbReference>
<dbReference type="Pfam" id="PF02225">
    <property type="entry name" value="PA"/>
    <property type="match status" value="1"/>
</dbReference>
<sequence>MPHSRHPRGTWRWTAVGASALALALAAAAPSMSQDAGQTPSKPTLTSADGAAMVSGQVAASATGVANTRVLSTDPADWEAGRYLVQFSDAPAATYAGGITGYPATAPVAGRRLATDSRPVQRYQDYLTGEQDAALDAVDSRPIYRYTTVLNGVAADLTAAQAAELAGRSDVTAISADTMQPLDEAQPSSSSDFLKMDKVWKQTGGRAKAGRGEVVGVIDTGIRPDSRSFRHLKGQHAPAGWQGTCDTGEDDSFPSDGCNGKIIGARYYVSGFGAENLSSVEYLSPRDAVGHGTHTSSTAAGNRVRHAFIDGKDYGAIGGIAPGASIAMYKACWQGEDGGGCYSSDLVAAINDAVADGVDVINYSIGSPYEAYPFSPAEEAFMNAAASGVFVSASAGNSGPEPSTLDHPSPWVTTVAASTWRVSEQKLVLGDGQEFVGASLTDSLPDQTPMVLSEDAMADGSTAKAARLCATGSLDPDQVAGRLVVCIRGTNARTEKSQTVADAGGVGMVLLNPTDISATFADVHSVPSVHLENTAYDAVMAYLDTADPTGAIVPTVVGDSVTQAPAVAGFSSRGPSQTTGGDLLKPDIAAPGVDVLASVAKTSLTNGRAFDFESGTSMAAPHVAGVATLLKAAHPDWSVAEVKSAMMLAAGDTVGTTSPFAQGAGNVRPVQAMNPLLVLDSGLADWQGYLQYEGWASASDDVTSVSGPQLNLASFGAGAVVGDLEVQRTFTSVASRPRTFSVAGSVPGWDVSVDQKTFTIRPGASKTVTFTFRRTDAFLHQYATGRVTLTSGHRSLTMPVALRPSSSAFADADVVADASKGSTSLSLVPGTTGAVTTSVAGFTAATDVSDEVGFEDATIPSQPEASDSINAYDLTIPRHTVLGRITLDADDPDDDLDLWVYRVSDDGSQRLVGGSALTYTGDEQFTWGNYDISPVWGELKPGSYRVYVQGRTPADDATTTAGYRLRTWVVTQDDVANVTATQSTAAATAGDPVRIDLAWQDLGADGDYLGLVTSSVADEQAQAIVELDQ</sequence>
<evidence type="ECO:0000259" key="14">
    <source>
        <dbReference type="Pfam" id="PF05922"/>
    </source>
</evidence>
<feature type="chain" id="PRO_5038973440" evidence="11">
    <location>
        <begin position="34"/>
        <end position="1029"/>
    </location>
</feature>
<dbReference type="RefSeq" id="WP_194504603.1">
    <property type="nucleotide sequence ID" value="NZ_JADIVZ010000011.1"/>
</dbReference>
<evidence type="ECO:0000313" key="17">
    <source>
        <dbReference type="Proteomes" id="UP000656804"/>
    </source>
</evidence>
<dbReference type="Pfam" id="PF00082">
    <property type="entry name" value="Peptidase_S8"/>
    <property type="match status" value="1"/>
</dbReference>
<feature type="active site" description="Charge relay system" evidence="8 9">
    <location>
        <position position="617"/>
    </location>
</feature>
<dbReference type="InterPro" id="IPR003137">
    <property type="entry name" value="PA_domain"/>
</dbReference>
<evidence type="ECO:0000259" key="15">
    <source>
        <dbReference type="Pfam" id="PF17766"/>
    </source>
</evidence>
<evidence type="ECO:0000256" key="7">
    <source>
        <dbReference type="ARBA" id="ARBA00023180"/>
    </source>
</evidence>
<dbReference type="GO" id="GO:0004252">
    <property type="term" value="F:serine-type endopeptidase activity"/>
    <property type="evidence" value="ECO:0007669"/>
    <property type="project" value="UniProtKB-UniRule"/>
</dbReference>
<comment type="caution">
    <text evidence="16">The sequence shown here is derived from an EMBL/GenBank/DDBJ whole genome shotgun (WGS) entry which is preliminary data.</text>
</comment>
<feature type="domain" description="PA" evidence="13">
    <location>
        <begin position="469"/>
        <end position="536"/>
    </location>
</feature>
<evidence type="ECO:0000256" key="5">
    <source>
        <dbReference type="ARBA" id="ARBA00022801"/>
    </source>
</evidence>
<evidence type="ECO:0000256" key="4">
    <source>
        <dbReference type="ARBA" id="ARBA00022729"/>
    </source>
</evidence>
<dbReference type="InterPro" id="IPR037045">
    <property type="entry name" value="S8pro/Inhibitor_I9_sf"/>
</dbReference>
<keyword evidence="4 11" id="KW-0732">Signal</keyword>
<dbReference type="Gene3D" id="3.40.50.200">
    <property type="entry name" value="Peptidase S8/S53 domain"/>
    <property type="match status" value="1"/>
</dbReference>
<evidence type="ECO:0000256" key="6">
    <source>
        <dbReference type="ARBA" id="ARBA00022825"/>
    </source>
</evidence>
<feature type="signal peptide" evidence="11">
    <location>
        <begin position="1"/>
        <end position="33"/>
    </location>
</feature>
<evidence type="ECO:0000259" key="13">
    <source>
        <dbReference type="Pfam" id="PF02225"/>
    </source>
</evidence>
<feature type="domain" description="Inhibitor I9" evidence="14">
    <location>
        <begin position="83"/>
        <end position="179"/>
    </location>
</feature>
<dbReference type="GO" id="GO:0006508">
    <property type="term" value="P:proteolysis"/>
    <property type="evidence" value="ECO:0007669"/>
    <property type="project" value="UniProtKB-KW"/>
</dbReference>
<dbReference type="Pfam" id="PF05922">
    <property type="entry name" value="Inhibitor_I9"/>
    <property type="match status" value="1"/>
</dbReference>
<dbReference type="GO" id="GO:0005576">
    <property type="term" value="C:extracellular region"/>
    <property type="evidence" value="ECO:0007669"/>
    <property type="project" value="UniProtKB-SubCell"/>
</dbReference>
<reference evidence="16" key="1">
    <citation type="submission" date="2020-11" db="EMBL/GenBank/DDBJ databases">
        <title>Nocardioides sp. CBS4Y-1, whole genome shotgun sequence.</title>
        <authorList>
            <person name="Tuo L."/>
        </authorList>
    </citation>
    <scope>NUCLEOTIDE SEQUENCE</scope>
    <source>
        <strain evidence="16">CBS4Y-1</strain>
    </source>
</reference>
<evidence type="ECO:0000313" key="16">
    <source>
        <dbReference type="EMBL" id="MBF4163336.1"/>
    </source>
</evidence>
<dbReference type="PRINTS" id="PR00723">
    <property type="entry name" value="SUBTILISIN"/>
</dbReference>
<dbReference type="InterPro" id="IPR036852">
    <property type="entry name" value="Peptidase_S8/S53_dom_sf"/>
</dbReference>
<dbReference type="AlphaFoldDB" id="A0A930V3T8"/>
<keyword evidence="6 9" id="KW-0720">Serine protease</keyword>
<comment type="similarity">
    <text evidence="2 9 10">Belongs to the peptidase S8 family.</text>
</comment>
<dbReference type="PANTHER" id="PTHR10795">
    <property type="entry name" value="PROPROTEIN CONVERTASE SUBTILISIN/KEXIN"/>
    <property type="match status" value="1"/>
</dbReference>
<evidence type="ECO:0000259" key="12">
    <source>
        <dbReference type="Pfam" id="PF00082"/>
    </source>
</evidence>
<dbReference type="PROSITE" id="PS00138">
    <property type="entry name" value="SUBTILASE_SER"/>
    <property type="match status" value="1"/>
</dbReference>
<accession>A0A930V3T8</accession>
<keyword evidence="17" id="KW-1185">Reference proteome</keyword>
<feature type="active site" description="Charge relay system" evidence="8 9">
    <location>
        <position position="219"/>
    </location>
</feature>
<evidence type="ECO:0000256" key="10">
    <source>
        <dbReference type="RuleBase" id="RU003355"/>
    </source>
</evidence>
<dbReference type="Gene3D" id="2.60.120.380">
    <property type="match status" value="1"/>
</dbReference>
<dbReference type="InterPro" id="IPR045051">
    <property type="entry name" value="SBT"/>
</dbReference>
<dbReference type="PROSITE" id="PS51892">
    <property type="entry name" value="SUBTILASE"/>
    <property type="match status" value="1"/>
</dbReference>
<evidence type="ECO:0000256" key="2">
    <source>
        <dbReference type="ARBA" id="ARBA00011073"/>
    </source>
</evidence>
<dbReference type="CDD" id="cd02120">
    <property type="entry name" value="PA_subtilisin_like"/>
    <property type="match status" value="1"/>
</dbReference>
<dbReference type="InterPro" id="IPR041469">
    <property type="entry name" value="Subtilisin-like_FN3"/>
</dbReference>
<evidence type="ECO:0000256" key="9">
    <source>
        <dbReference type="PROSITE-ProRule" id="PRU01240"/>
    </source>
</evidence>
<dbReference type="CDD" id="cd04852">
    <property type="entry name" value="Peptidases_S8_3"/>
    <property type="match status" value="1"/>
</dbReference>
<dbReference type="Gene3D" id="2.60.40.2310">
    <property type="match status" value="1"/>
</dbReference>